<keyword evidence="2" id="KW-1185">Reference proteome</keyword>
<dbReference type="EMBL" id="CADEAL010002113">
    <property type="protein sequence ID" value="CAB1438173.1"/>
    <property type="molecule type" value="Genomic_DNA"/>
</dbReference>
<gene>
    <name evidence="1" type="ORF">PLEPLA_LOCUS26127</name>
</gene>
<dbReference type="Proteomes" id="UP001153269">
    <property type="component" value="Unassembled WGS sequence"/>
</dbReference>
<reference evidence="1" key="1">
    <citation type="submission" date="2020-03" db="EMBL/GenBank/DDBJ databases">
        <authorList>
            <person name="Weist P."/>
        </authorList>
    </citation>
    <scope>NUCLEOTIDE SEQUENCE</scope>
</reference>
<name>A0A9N7YUL1_PLEPL</name>
<dbReference type="AlphaFoldDB" id="A0A9N7YUL1"/>
<comment type="caution">
    <text evidence="1">The sequence shown here is derived from an EMBL/GenBank/DDBJ whole genome shotgun (WGS) entry which is preliminary data.</text>
</comment>
<evidence type="ECO:0000313" key="2">
    <source>
        <dbReference type="Proteomes" id="UP001153269"/>
    </source>
</evidence>
<protein>
    <submittedName>
        <fullName evidence="1">Uncharacterized protein</fullName>
    </submittedName>
</protein>
<evidence type="ECO:0000313" key="1">
    <source>
        <dbReference type="EMBL" id="CAB1438173.1"/>
    </source>
</evidence>
<sequence>MGLDNKRQAPERNEAEISRILTAPSCTFGATDCSIVIGGWSCSTEVPPVDWLDQCVMFNIPNTLKAEELSPLCHCRSEPELIKTSVHCRRLSDYTPPRWAGAGHFHHGRSGAVRSDLF</sequence>
<accession>A0A9N7YUL1</accession>
<organism evidence="1 2">
    <name type="scientific">Pleuronectes platessa</name>
    <name type="common">European plaice</name>
    <dbReference type="NCBI Taxonomy" id="8262"/>
    <lineage>
        <taxon>Eukaryota</taxon>
        <taxon>Metazoa</taxon>
        <taxon>Chordata</taxon>
        <taxon>Craniata</taxon>
        <taxon>Vertebrata</taxon>
        <taxon>Euteleostomi</taxon>
        <taxon>Actinopterygii</taxon>
        <taxon>Neopterygii</taxon>
        <taxon>Teleostei</taxon>
        <taxon>Neoteleostei</taxon>
        <taxon>Acanthomorphata</taxon>
        <taxon>Carangaria</taxon>
        <taxon>Pleuronectiformes</taxon>
        <taxon>Pleuronectoidei</taxon>
        <taxon>Pleuronectidae</taxon>
        <taxon>Pleuronectes</taxon>
    </lineage>
</organism>
<proteinExistence type="predicted"/>